<dbReference type="Gene3D" id="1.20.1070.10">
    <property type="entry name" value="Rhodopsin 7-helix transmembrane proteins"/>
    <property type="match status" value="1"/>
</dbReference>
<dbReference type="GO" id="GO:0016020">
    <property type="term" value="C:membrane"/>
    <property type="evidence" value="ECO:0007669"/>
    <property type="project" value="UniProtKB-SubCell"/>
</dbReference>
<feature type="transmembrane region" description="Helical" evidence="5">
    <location>
        <begin position="6"/>
        <end position="24"/>
    </location>
</feature>
<feature type="transmembrane region" description="Helical" evidence="5">
    <location>
        <begin position="99"/>
        <end position="120"/>
    </location>
</feature>
<protein>
    <recommendedName>
        <fullName evidence="6">G-protein coupled receptors family 1 profile domain-containing protein</fullName>
    </recommendedName>
</protein>
<accession>A0A816HR38</accession>
<evidence type="ECO:0000313" key="8">
    <source>
        <dbReference type="Proteomes" id="UP000663828"/>
    </source>
</evidence>
<evidence type="ECO:0000256" key="2">
    <source>
        <dbReference type="ARBA" id="ARBA00022692"/>
    </source>
</evidence>
<comment type="subcellular location">
    <subcellularLocation>
        <location evidence="1">Membrane</location>
    </subcellularLocation>
</comment>
<evidence type="ECO:0000256" key="3">
    <source>
        <dbReference type="ARBA" id="ARBA00022989"/>
    </source>
</evidence>
<dbReference type="PROSITE" id="PS50262">
    <property type="entry name" value="G_PROTEIN_RECEP_F1_2"/>
    <property type="match status" value="1"/>
</dbReference>
<keyword evidence="4 5" id="KW-0472">Membrane</keyword>
<keyword evidence="2 5" id="KW-0812">Transmembrane</keyword>
<keyword evidence="3 5" id="KW-1133">Transmembrane helix</keyword>
<dbReference type="SUPFAM" id="SSF81321">
    <property type="entry name" value="Family A G protein-coupled receptor-like"/>
    <property type="match status" value="1"/>
</dbReference>
<evidence type="ECO:0000256" key="1">
    <source>
        <dbReference type="ARBA" id="ARBA00004370"/>
    </source>
</evidence>
<evidence type="ECO:0000259" key="6">
    <source>
        <dbReference type="PROSITE" id="PS50262"/>
    </source>
</evidence>
<evidence type="ECO:0000256" key="4">
    <source>
        <dbReference type="ARBA" id="ARBA00023136"/>
    </source>
</evidence>
<feature type="transmembrane region" description="Helical" evidence="5">
    <location>
        <begin position="140"/>
        <end position="161"/>
    </location>
</feature>
<dbReference type="Proteomes" id="UP000663828">
    <property type="component" value="Unassembled WGS sequence"/>
</dbReference>
<feature type="non-terminal residue" evidence="7">
    <location>
        <position position="189"/>
    </location>
</feature>
<comment type="caution">
    <text evidence="7">The sequence shown here is derived from an EMBL/GenBank/DDBJ whole genome shotgun (WGS) entry which is preliminary data.</text>
</comment>
<evidence type="ECO:0000256" key="5">
    <source>
        <dbReference type="SAM" id="Phobius"/>
    </source>
</evidence>
<reference evidence="7" key="1">
    <citation type="submission" date="2021-02" db="EMBL/GenBank/DDBJ databases">
        <authorList>
            <person name="Nowell W R."/>
        </authorList>
    </citation>
    <scope>NUCLEOTIDE SEQUENCE</scope>
</reference>
<evidence type="ECO:0000313" key="7">
    <source>
        <dbReference type="EMBL" id="CAF1688951.1"/>
    </source>
</evidence>
<gene>
    <name evidence="7" type="ORF">XAT740_LOCUS63084</name>
</gene>
<dbReference type="EMBL" id="CAJNOR010018783">
    <property type="protein sequence ID" value="CAF1688951.1"/>
    <property type="molecule type" value="Genomic_DNA"/>
</dbReference>
<dbReference type="InterPro" id="IPR017452">
    <property type="entry name" value="GPCR_Rhodpsn_7TM"/>
</dbReference>
<keyword evidence="8" id="KW-1185">Reference proteome</keyword>
<feature type="domain" description="G-protein coupled receptors family 1 profile" evidence="6">
    <location>
        <begin position="17"/>
        <end position="189"/>
    </location>
</feature>
<feature type="transmembrane region" description="Helical" evidence="5">
    <location>
        <begin position="55"/>
        <end position="79"/>
    </location>
</feature>
<dbReference type="AlphaFoldDB" id="A0A816HR38"/>
<organism evidence="7 8">
    <name type="scientific">Adineta ricciae</name>
    <name type="common">Rotifer</name>
    <dbReference type="NCBI Taxonomy" id="249248"/>
    <lineage>
        <taxon>Eukaryota</taxon>
        <taxon>Metazoa</taxon>
        <taxon>Spiralia</taxon>
        <taxon>Gnathifera</taxon>
        <taxon>Rotifera</taxon>
        <taxon>Eurotatoria</taxon>
        <taxon>Bdelloidea</taxon>
        <taxon>Adinetida</taxon>
        <taxon>Adinetidae</taxon>
        <taxon>Adineta</taxon>
    </lineage>
</organism>
<sequence length="189" mass="21784">MRIAELSLLSLTLPLYAIVFTLFIELTVQRVSKNTAESGGNSRSRTQRRRQRMRSLIWTSNYLLVDFLGLIYELIYVIIHLTGELTLNSLAGRFYCQLQVYLPLYLTVLMAYSLTAISIYRRRHFANLSSQSTRSTARSLFFVLALWIMPVITSIIPAYLLTQLNILRITQHEITNECQISYTYGSTVV</sequence>
<proteinExistence type="predicted"/>
<name>A0A816HR38_ADIRI</name>